<reference evidence="1 2" key="1">
    <citation type="journal article" date="2019" name="Nat. Ecol. Evol.">
        <title>Megaphylogeny resolves global patterns of mushroom evolution.</title>
        <authorList>
            <person name="Varga T."/>
            <person name="Krizsan K."/>
            <person name="Foldi C."/>
            <person name="Dima B."/>
            <person name="Sanchez-Garcia M."/>
            <person name="Sanchez-Ramirez S."/>
            <person name="Szollosi G.J."/>
            <person name="Szarkandi J.G."/>
            <person name="Papp V."/>
            <person name="Albert L."/>
            <person name="Andreopoulos W."/>
            <person name="Angelini C."/>
            <person name="Antonin V."/>
            <person name="Barry K.W."/>
            <person name="Bougher N.L."/>
            <person name="Buchanan P."/>
            <person name="Buyck B."/>
            <person name="Bense V."/>
            <person name="Catcheside P."/>
            <person name="Chovatia M."/>
            <person name="Cooper J."/>
            <person name="Damon W."/>
            <person name="Desjardin D."/>
            <person name="Finy P."/>
            <person name="Geml J."/>
            <person name="Haridas S."/>
            <person name="Hughes K."/>
            <person name="Justo A."/>
            <person name="Karasinski D."/>
            <person name="Kautmanova I."/>
            <person name="Kiss B."/>
            <person name="Kocsube S."/>
            <person name="Kotiranta H."/>
            <person name="LaButti K.M."/>
            <person name="Lechner B.E."/>
            <person name="Liimatainen K."/>
            <person name="Lipzen A."/>
            <person name="Lukacs Z."/>
            <person name="Mihaltcheva S."/>
            <person name="Morgado L.N."/>
            <person name="Niskanen T."/>
            <person name="Noordeloos M.E."/>
            <person name="Ohm R.A."/>
            <person name="Ortiz-Santana B."/>
            <person name="Ovrebo C."/>
            <person name="Racz N."/>
            <person name="Riley R."/>
            <person name="Savchenko A."/>
            <person name="Shiryaev A."/>
            <person name="Soop K."/>
            <person name="Spirin V."/>
            <person name="Szebenyi C."/>
            <person name="Tomsovsky M."/>
            <person name="Tulloss R.E."/>
            <person name="Uehling J."/>
            <person name="Grigoriev I.V."/>
            <person name="Vagvolgyi C."/>
            <person name="Papp T."/>
            <person name="Martin F.M."/>
            <person name="Miettinen O."/>
            <person name="Hibbett D.S."/>
            <person name="Nagy L.G."/>
        </authorList>
    </citation>
    <scope>NUCLEOTIDE SEQUENCE [LARGE SCALE GENOMIC DNA]</scope>
    <source>
        <strain evidence="1 2">CBS 121175</strain>
    </source>
</reference>
<name>A0A5C3L6Z6_COPMA</name>
<gene>
    <name evidence="1" type="ORF">FA15DRAFT_611971</name>
</gene>
<dbReference type="EMBL" id="ML210155">
    <property type="protein sequence ID" value="TFK28520.1"/>
    <property type="molecule type" value="Genomic_DNA"/>
</dbReference>
<evidence type="ECO:0000313" key="1">
    <source>
        <dbReference type="EMBL" id="TFK28520.1"/>
    </source>
</evidence>
<organism evidence="1 2">
    <name type="scientific">Coprinopsis marcescibilis</name>
    <name type="common">Agaric fungus</name>
    <name type="synonym">Psathyrella marcescibilis</name>
    <dbReference type="NCBI Taxonomy" id="230819"/>
    <lineage>
        <taxon>Eukaryota</taxon>
        <taxon>Fungi</taxon>
        <taxon>Dikarya</taxon>
        <taxon>Basidiomycota</taxon>
        <taxon>Agaricomycotina</taxon>
        <taxon>Agaricomycetes</taxon>
        <taxon>Agaricomycetidae</taxon>
        <taxon>Agaricales</taxon>
        <taxon>Agaricineae</taxon>
        <taxon>Psathyrellaceae</taxon>
        <taxon>Coprinopsis</taxon>
    </lineage>
</organism>
<dbReference type="STRING" id="230819.A0A5C3L6Z6"/>
<accession>A0A5C3L6Z6</accession>
<sequence length="126" mass="14813">MSQPFTPPVKDGCFAFARVKGEVHLVQVSDATPASAFMPVDVNIFKHEFITIFRFAQATTLHPSDFNVLEWLEDASIRYEEENETVFLARDLMDRLRKLTMPDPRMKMHMMAIQNRRYPRQRLRQP</sequence>
<keyword evidence="2" id="KW-1185">Reference proteome</keyword>
<dbReference type="AlphaFoldDB" id="A0A5C3L6Z6"/>
<protein>
    <submittedName>
        <fullName evidence="1">Uncharacterized protein</fullName>
    </submittedName>
</protein>
<dbReference type="Proteomes" id="UP000307440">
    <property type="component" value="Unassembled WGS sequence"/>
</dbReference>
<evidence type="ECO:0000313" key="2">
    <source>
        <dbReference type="Proteomes" id="UP000307440"/>
    </source>
</evidence>
<dbReference type="OrthoDB" id="3231772at2759"/>
<proteinExistence type="predicted"/>